<evidence type="ECO:0000256" key="2">
    <source>
        <dbReference type="ARBA" id="ARBA00022670"/>
    </source>
</evidence>
<dbReference type="SUPFAM" id="SSF54001">
    <property type="entry name" value="Cysteine proteinases"/>
    <property type="match status" value="1"/>
</dbReference>
<dbReference type="Pfam" id="PF00877">
    <property type="entry name" value="NLPC_P60"/>
    <property type="match status" value="1"/>
</dbReference>
<keyword evidence="4" id="KW-0788">Thiol protease</keyword>
<dbReference type="GO" id="GO:0008234">
    <property type="term" value="F:cysteine-type peptidase activity"/>
    <property type="evidence" value="ECO:0007669"/>
    <property type="project" value="UniProtKB-KW"/>
</dbReference>
<dbReference type="GO" id="GO:0006508">
    <property type="term" value="P:proteolysis"/>
    <property type="evidence" value="ECO:0007669"/>
    <property type="project" value="UniProtKB-KW"/>
</dbReference>
<proteinExistence type="inferred from homology"/>
<dbReference type="Proteomes" id="UP000076929">
    <property type="component" value="Chromosome"/>
</dbReference>
<name>A0A172QRQ1_9CORY</name>
<dbReference type="AlphaFoldDB" id="A0A172QRQ1"/>
<sequence>MIGLLNALTRLATQEPAQLPHLAIPAAPDISAAIALGRELSTNPTTLLSLFDATSHQHHLLITSLNEAAPIINSARNDIATTAQQYLHQAAGLAIRSFSVNPAEAFSARTQLLSLPGMLFAEAAQRLEEMARQVQPIVDKLAQVEELSPASASVPTPEATPTPAYMAVAEPPSASAEVGKQAVASAKGALGTPYSWGGTTLSGFDCSGLTQWAWRQAGVEIPRIADQQAVGRQVTYDELQEGDLLVWDGHVAMYAGSGQIIEAGDPVQLNPVRTSNMGMSFHGYFRPTG</sequence>
<dbReference type="PANTHER" id="PTHR47359:SF3">
    <property type="entry name" value="NLP_P60 DOMAIN-CONTAINING PROTEIN-RELATED"/>
    <property type="match status" value="1"/>
</dbReference>
<evidence type="ECO:0000259" key="5">
    <source>
        <dbReference type="PROSITE" id="PS51935"/>
    </source>
</evidence>
<dbReference type="Gene3D" id="3.90.1720.10">
    <property type="entry name" value="endopeptidase domain like (from Nostoc punctiforme)"/>
    <property type="match status" value="1"/>
</dbReference>
<accession>A0A172QRQ1</accession>
<evidence type="ECO:0000256" key="4">
    <source>
        <dbReference type="ARBA" id="ARBA00022807"/>
    </source>
</evidence>
<evidence type="ECO:0000256" key="1">
    <source>
        <dbReference type="ARBA" id="ARBA00007074"/>
    </source>
</evidence>
<dbReference type="EMBL" id="CP015622">
    <property type="protein sequence ID" value="ANE03352.1"/>
    <property type="molecule type" value="Genomic_DNA"/>
</dbReference>
<keyword evidence="3 6" id="KW-0378">Hydrolase</keyword>
<comment type="similarity">
    <text evidence="1">Belongs to the peptidase C40 family.</text>
</comment>
<evidence type="ECO:0000313" key="6">
    <source>
        <dbReference type="EMBL" id="ANE03352.1"/>
    </source>
</evidence>
<protein>
    <submittedName>
        <fullName evidence="6">Hydrolase</fullName>
    </submittedName>
</protein>
<organism evidence="6 7">
    <name type="scientific">Corynebacterium crudilactis</name>
    <dbReference type="NCBI Taxonomy" id="1652495"/>
    <lineage>
        <taxon>Bacteria</taxon>
        <taxon>Bacillati</taxon>
        <taxon>Actinomycetota</taxon>
        <taxon>Actinomycetes</taxon>
        <taxon>Mycobacteriales</taxon>
        <taxon>Corynebacteriaceae</taxon>
        <taxon>Corynebacterium</taxon>
    </lineage>
</organism>
<reference evidence="6 7" key="1">
    <citation type="submission" date="2016-05" db="EMBL/GenBank/DDBJ databases">
        <title>Complete genome sequence of Corynebacterium crudilactis, a new Corynebacterium species isolated from raw cow's milk.</title>
        <authorList>
            <person name="Christian R."/>
            <person name="Zimmermann J."/>
            <person name="Lipski A."/>
            <person name="Kalinowski J."/>
        </authorList>
    </citation>
    <scope>NUCLEOTIDE SEQUENCE [LARGE SCALE GENOMIC DNA]</scope>
    <source>
        <strain evidence="6 7">JZ16</strain>
    </source>
</reference>
<dbReference type="OrthoDB" id="5177647at2"/>
<dbReference type="InterPro" id="IPR000064">
    <property type="entry name" value="NLP_P60_dom"/>
</dbReference>
<dbReference type="KEGG" id="ccjz:ccrud_03390"/>
<keyword evidence="7" id="KW-1185">Reference proteome</keyword>
<keyword evidence="2" id="KW-0645">Protease</keyword>
<dbReference type="InterPro" id="IPR038765">
    <property type="entry name" value="Papain-like_cys_pep_sf"/>
</dbReference>
<dbReference type="RefSeq" id="WP_066564832.1">
    <property type="nucleotide sequence ID" value="NZ_CP015622.1"/>
</dbReference>
<evidence type="ECO:0000256" key="3">
    <source>
        <dbReference type="ARBA" id="ARBA00022801"/>
    </source>
</evidence>
<dbReference type="PANTHER" id="PTHR47359">
    <property type="entry name" value="PEPTIDOGLYCAN DL-ENDOPEPTIDASE CWLO"/>
    <property type="match status" value="1"/>
</dbReference>
<dbReference type="PROSITE" id="PS51935">
    <property type="entry name" value="NLPC_P60"/>
    <property type="match status" value="1"/>
</dbReference>
<evidence type="ECO:0000313" key="7">
    <source>
        <dbReference type="Proteomes" id="UP000076929"/>
    </source>
</evidence>
<gene>
    <name evidence="6" type="ORF">ccrud_03390</name>
</gene>
<dbReference type="InterPro" id="IPR051794">
    <property type="entry name" value="PG_Endopeptidase_C40"/>
</dbReference>
<dbReference type="STRING" id="1652495.ccrud_03390"/>
<feature type="domain" description="NlpC/P60" evidence="5">
    <location>
        <begin position="176"/>
        <end position="289"/>
    </location>
</feature>